<dbReference type="GO" id="GO:0005829">
    <property type="term" value="C:cytosol"/>
    <property type="evidence" value="ECO:0007669"/>
    <property type="project" value="TreeGrafter"/>
</dbReference>
<dbReference type="Gene3D" id="3.30.70.270">
    <property type="match status" value="1"/>
</dbReference>
<sequence length="389" mass="43632">MERSIIHINVADFAVAVERLADLSLRDRPVIIAPERAARATVYDMSEEAFQAGVRKAMPLERASRLCRDACILPPHTARYEQAMADLLRQAMPYSPLIEPGEDDGHLFVDVSGTSRIFGPPVDVAWRIWRQARKSLGLNPIWSLATNKLVAKVASRLVKPLGEYIVASGDEEALLAPLPLWLIPGIDSRDVIRLQEFNLTRVGQVTALGLPHLQRSLGNQADSLYKILHGIDTTEVHPVGSRPPTVIQDHTFGTDSYLPEQVHGVLYALVEQAGRNLRRQGRVARRISVFVDYSDGKRCIRQAAVKPPTANDLALFPVACRALRTGWQRRVRIRHLRLVCDRLAYPPAQMSLFEDVSRLDDRREKIVAVMDRIRGRFGDQAVRMARLCA</sequence>
<protein>
    <submittedName>
        <fullName evidence="3">DNA polymerase IV</fullName>
    </submittedName>
</protein>
<dbReference type="PANTHER" id="PTHR11076">
    <property type="entry name" value="DNA REPAIR POLYMERASE UMUC / TRANSFERASE FAMILY MEMBER"/>
    <property type="match status" value="1"/>
</dbReference>
<dbReference type="SUPFAM" id="SSF100879">
    <property type="entry name" value="Lesion bypass DNA polymerase (Y-family), little finger domain"/>
    <property type="match status" value="1"/>
</dbReference>
<dbReference type="Pfam" id="PF11799">
    <property type="entry name" value="IMS_C"/>
    <property type="match status" value="1"/>
</dbReference>
<evidence type="ECO:0000313" key="4">
    <source>
        <dbReference type="Proteomes" id="UP000425960"/>
    </source>
</evidence>
<evidence type="ECO:0000313" key="3">
    <source>
        <dbReference type="EMBL" id="BBO86291.1"/>
    </source>
</evidence>
<dbReference type="Pfam" id="PF00817">
    <property type="entry name" value="IMS"/>
    <property type="match status" value="1"/>
</dbReference>
<dbReference type="AlphaFoldDB" id="A0A5K8A1I7"/>
<dbReference type="GO" id="GO:0009432">
    <property type="term" value="P:SOS response"/>
    <property type="evidence" value="ECO:0007669"/>
    <property type="project" value="TreeGrafter"/>
</dbReference>
<reference evidence="3 4" key="1">
    <citation type="submission" date="2019-11" db="EMBL/GenBank/DDBJ databases">
        <title>Comparative genomics of hydrocarbon-degrading Desulfosarcina strains.</title>
        <authorList>
            <person name="Watanabe M."/>
            <person name="Kojima H."/>
            <person name="Fukui M."/>
        </authorList>
    </citation>
    <scope>NUCLEOTIDE SEQUENCE [LARGE SCALE GENOMIC DNA]</scope>
    <source>
        <strain evidence="3 4">28bB2T</strain>
    </source>
</reference>
<dbReference type="Gene3D" id="1.10.150.20">
    <property type="entry name" value="5' to 3' exonuclease, C-terminal subdomain"/>
    <property type="match status" value="1"/>
</dbReference>
<dbReference type="GO" id="GO:0003684">
    <property type="term" value="F:damaged DNA binding"/>
    <property type="evidence" value="ECO:0007669"/>
    <property type="project" value="InterPro"/>
</dbReference>
<dbReference type="GO" id="GO:0003887">
    <property type="term" value="F:DNA-directed DNA polymerase activity"/>
    <property type="evidence" value="ECO:0007669"/>
    <property type="project" value="UniProtKB-KW"/>
</dbReference>
<dbReference type="Proteomes" id="UP000425960">
    <property type="component" value="Chromosome"/>
</dbReference>
<dbReference type="PROSITE" id="PS50173">
    <property type="entry name" value="UMUC"/>
    <property type="match status" value="1"/>
</dbReference>
<dbReference type="InterPro" id="IPR043502">
    <property type="entry name" value="DNA/RNA_pol_sf"/>
</dbReference>
<dbReference type="InterPro" id="IPR001126">
    <property type="entry name" value="UmuC"/>
</dbReference>
<dbReference type="InterPro" id="IPR043128">
    <property type="entry name" value="Rev_trsase/Diguanyl_cyclase"/>
</dbReference>
<proteinExistence type="inferred from homology"/>
<comment type="similarity">
    <text evidence="1">Belongs to the DNA polymerase type-Y family.</text>
</comment>
<organism evidence="3 4">
    <name type="scientific">Desulfosarcina ovata subsp. sediminis</name>
    <dbReference type="NCBI Taxonomy" id="885957"/>
    <lineage>
        <taxon>Bacteria</taxon>
        <taxon>Pseudomonadati</taxon>
        <taxon>Thermodesulfobacteriota</taxon>
        <taxon>Desulfobacteria</taxon>
        <taxon>Desulfobacterales</taxon>
        <taxon>Desulfosarcinaceae</taxon>
        <taxon>Desulfosarcina</taxon>
    </lineage>
</organism>
<dbReference type="GO" id="GO:0006281">
    <property type="term" value="P:DNA repair"/>
    <property type="evidence" value="ECO:0007669"/>
    <property type="project" value="InterPro"/>
</dbReference>
<dbReference type="KEGG" id="dov:DSCO28_68570"/>
<feature type="domain" description="UmuC" evidence="2">
    <location>
        <begin position="5"/>
        <end position="187"/>
    </location>
</feature>
<dbReference type="InterPro" id="IPR050116">
    <property type="entry name" value="DNA_polymerase-Y"/>
</dbReference>
<dbReference type="InterPro" id="IPR017961">
    <property type="entry name" value="DNA_pol_Y-fam_little_finger"/>
</dbReference>
<dbReference type="RefSeq" id="WP_155325623.1">
    <property type="nucleotide sequence ID" value="NZ_AP021876.1"/>
</dbReference>
<evidence type="ECO:0000259" key="2">
    <source>
        <dbReference type="PROSITE" id="PS50173"/>
    </source>
</evidence>
<dbReference type="PANTHER" id="PTHR11076:SF33">
    <property type="entry name" value="DNA POLYMERASE KAPPA"/>
    <property type="match status" value="1"/>
</dbReference>
<name>A0A5K8A1I7_9BACT</name>
<accession>A0A5K8A1I7</accession>
<gene>
    <name evidence="3" type="primary">dinB</name>
    <name evidence="3" type="ORF">DSCO28_68570</name>
</gene>
<dbReference type="GO" id="GO:0042276">
    <property type="term" value="P:error-prone translesion synthesis"/>
    <property type="evidence" value="ECO:0007669"/>
    <property type="project" value="TreeGrafter"/>
</dbReference>
<dbReference type="Gene3D" id="3.40.1170.60">
    <property type="match status" value="1"/>
</dbReference>
<evidence type="ECO:0000256" key="1">
    <source>
        <dbReference type="ARBA" id="ARBA00010945"/>
    </source>
</evidence>
<dbReference type="SUPFAM" id="SSF56672">
    <property type="entry name" value="DNA/RNA polymerases"/>
    <property type="match status" value="1"/>
</dbReference>
<dbReference type="EMBL" id="AP021876">
    <property type="protein sequence ID" value="BBO86291.1"/>
    <property type="molecule type" value="Genomic_DNA"/>
</dbReference>
<dbReference type="Gene3D" id="3.30.1490.100">
    <property type="entry name" value="DNA polymerase, Y-family, little finger domain"/>
    <property type="match status" value="1"/>
</dbReference>
<dbReference type="InterPro" id="IPR036775">
    <property type="entry name" value="DNA_pol_Y-fam_lit_finger_sf"/>
</dbReference>